<dbReference type="InterPro" id="IPR001453">
    <property type="entry name" value="MoaB/Mog_dom"/>
</dbReference>
<sequence length="408" mass="44339">MDFFKVVSIEEALCMMNEKFSDMRVESETCHIRESLGRILSQDIVSAEDVPGFDRSTVDGYAIKSEDSHGASESIPSFLDMKGSVNMGEAADGEVKSGDAVYVPTGGMLPQGADCVIMIEYVEKLDEKTIAVHRPTSHLENVMRRGDDIKSAEVILKKGTRMEPAHIGVLAALGVSSVNVLKKLDFYIISTGDEVIDLDEDMEYGKVRDINGYALEALIKKMGGEVRGRSIVKDDFELLKEEVSKGIDSADIILMSGGSSVGSRDFTSDVINSFGGEGVFVHGISIKPGKPTIVGKASGKAVIGLPGHPVSSIFVFKSIVEEFARRLTGEIRNEEFVQAKMDANVHSSPGKRTYQMVKIGQYEGRTIAEPQFGKSGMISLLSRAGGYIVMDKNTEGVEKGETVRVYRI</sequence>
<comment type="cofactor">
    <cofactor evidence="10">
        <name>Mg(2+)</name>
        <dbReference type="ChEBI" id="CHEBI:18420"/>
    </cofactor>
</comment>
<evidence type="ECO:0000256" key="6">
    <source>
        <dbReference type="ARBA" id="ARBA00021108"/>
    </source>
</evidence>
<evidence type="ECO:0000256" key="3">
    <source>
        <dbReference type="ARBA" id="ARBA00005046"/>
    </source>
</evidence>
<dbReference type="SUPFAM" id="SSF63867">
    <property type="entry name" value="MoeA C-terminal domain-like"/>
    <property type="match status" value="1"/>
</dbReference>
<dbReference type="InterPro" id="IPR038987">
    <property type="entry name" value="MoeA-like"/>
</dbReference>
<comment type="function">
    <text evidence="2">May be involved in the biosynthesis of molybdopterin.</text>
</comment>
<dbReference type="Gene3D" id="3.40.980.10">
    <property type="entry name" value="MoaB/Mog-like domain"/>
    <property type="match status" value="1"/>
</dbReference>
<dbReference type="NCBIfam" id="TIGR00177">
    <property type="entry name" value="molyb_syn"/>
    <property type="match status" value="1"/>
</dbReference>
<accession>A0A069RF86</accession>
<evidence type="ECO:0000256" key="1">
    <source>
        <dbReference type="ARBA" id="ARBA00002901"/>
    </source>
</evidence>
<dbReference type="OrthoDB" id="9804758at2"/>
<dbReference type="GO" id="GO:0005829">
    <property type="term" value="C:cytosol"/>
    <property type="evidence" value="ECO:0007669"/>
    <property type="project" value="TreeGrafter"/>
</dbReference>
<evidence type="ECO:0000256" key="4">
    <source>
        <dbReference type="ARBA" id="ARBA00010763"/>
    </source>
</evidence>
<comment type="caution">
    <text evidence="12">The sequence shown here is derived from an EMBL/GenBank/DDBJ whole genome shotgun (WGS) entry which is preliminary data.</text>
</comment>
<keyword evidence="7 10" id="KW-0500">Molybdenum</keyword>
<dbReference type="EC" id="2.10.1.1" evidence="5 10"/>
<dbReference type="Pfam" id="PF03453">
    <property type="entry name" value="MoeA_N"/>
    <property type="match status" value="1"/>
</dbReference>
<dbReference type="Gene3D" id="2.40.340.10">
    <property type="entry name" value="MoeA, C-terminal, domain IV"/>
    <property type="match status" value="1"/>
</dbReference>
<evidence type="ECO:0000313" key="12">
    <source>
        <dbReference type="EMBL" id="KDR94870.1"/>
    </source>
</evidence>
<dbReference type="Proteomes" id="UP000027946">
    <property type="component" value="Unassembled WGS sequence"/>
</dbReference>
<evidence type="ECO:0000259" key="11">
    <source>
        <dbReference type="SMART" id="SM00852"/>
    </source>
</evidence>
<dbReference type="InterPro" id="IPR005110">
    <property type="entry name" value="MoeA_linker/N"/>
</dbReference>
<name>A0A069RF86_PEPLI</name>
<dbReference type="EMBL" id="JJMM01000013">
    <property type="protein sequence ID" value="KDR94870.1"/>
    <property type="molecule type" value="Genomic_DNA"/>
</dbReference>
<dbReference type="PANTHER" id="PTHR10192:SF5">
    <property type="entry name" value="GEPHYRIN"/>
    <property type="match status" value="1"/>
</dbReference>
<evidence type="ECO:0000256" key="2">
    <source>
        <dbReference type="ARBA" id="ARBA00003487"/>
    </source>
</evidence>
<keyword evidence="8 10" id="KW-0501">Molybdenum cofactor biosynthesis</keyword>
<dbReference type="CDD" id="cd00887">
    <property type="entry name" value="MoeA"/>
    <property type="match status" value="1"/>
</dbReference>
<dbReference type="Gene3D" id="2.170.190.11">
    <property type="entry name" value="Molybdopterin biosynthesis moea protein, domain 3"/>
    <property type="match status" value="1"/>
</dbReference>
<dbReference type="Pfam" id="PF00994">
    <property type="entry name" value="MoCF_biosynth"/>
    <property type="match status" value="1"/>
</dbReference>
<keyword evidence="13" id="KW-1185">Reference proteome</keyword>
<evidence type="ECO:0000256" key="10">
    <source>
        <dbReference type="RuleBase" id="RU365090"/>
    </source>
</evidence>
<dbReference type="SUPFAM" id="SSF63882">
    <property type="entry name" value="MoeA N-terminal region -like"/>
    <property type="match status" value="1"/>
</dbReference>
<dbReference type="UniPathway" id="UPA00344"/>
<dbReference type="SUPFAM" id="SSF53218">
    <property type="entry name" value="Molybdenum cofactor biosynthesis proteins"/>
    <property type="match status" value="1"/>
</dbReference>
<dbReference type="InterPro" id="IPR008284">
    <property type="entry name" value="MoCF_biosynth_CS"/>
</dbReference>
<comment type="function">
    <text evidence="1 10">Catalyzes the insertion of molybdate into adenylated molybdopterin with the concomitant release of AMP.</text>
</comment>
<comment type="catalytic activity">
    <reaction evidence="9">
        <text>adenylyl-molybdopterin + molybdate = Mo-molybdopterin + AMP + H(+)</text>
        <dbReference type="Rhea" id="RHEA:35047"/>
        <dbReference type="ChEBI" id="CHEBI:15378"/>
        <dbReference type="ChEBI" id="CHEBI:36264"/>
        <dbReference type="ChEBI" id="CHEBI:62727"/>
        <dbReference type="ChEBI" id="CHEBI:71302"/>
        <dbReference type="ChEBI" id="CHEBI:456215"/>
        <dbReference type="EC" id="2.10.1.1"/>
    </reaction>
</comment>
<keyword evidence="10" id="KW-0808">Transferase</keyword>
<feature type="domain" description="MoaB/Mog" evidence="11">
    <location>
        <begin position="187"/>
        <end position="326"/>
    </location>
</feature>
<dbReference type="eggNOG" id="COG0303">
    <property type="taxonomic scope" value="Bacteria"/>
</dbReference>
<evidence type="ECO:0000256" key="5">
    <source>
        <dbReference type="ARBA" id="ARBA00013269"/>
    </source>
</evidence>
<dbReference type="Gene3D" id="3.90.105.10">
    <property type="entry name" value="Molybdopterin biosynthesis moea protein, domain 2"/>
    <property type="match status" value="1"/>
</dbReference>
<dbReference type="InterPro" id="IPR036425">
    <property type="entry name" value="MoaB/Mog-like_dom_sf"/>
</dbReference>
<dbReference type="GO" id="GO:0006777">
    <property type="term" value="P:Mo-molybdopterin cofactor biosynthetic process"/>
    <property type="evidence" value="ECO:0007669"/>
    <property type="project" value="UniProtKB-UniRule"/>
</dbReference>
<dbReference type="STRING" id="1121324.CLIT_13c01920"/>
<organism evidence="12 13">
    <name type="scientific">Peptoclostridium litorale DSM 5388</name>
    <dbReference type="NCBI Taxonomy" id="1121324"/>
    <lineage>
        <taxon>Bacteria</taxon>
        <taxon>Bacillati</taxon>
        <taxon>Bacillota</taxon>
        <taxon>Clostridia</taxon>
        <taxon>Peptostreptococcales</taxon>
        <taxon>Peptoclostridiaceae</taxon>
        <taxon>Peptoclostridium</taxon>
    </lineage>
</organism>
<dbReference type="NCBIfam" id="NF045515">
    <property type="entry name" value="Glp_gephyrin"/>
    <property type="match status" value="1"/>
</dbReference>
<comment type="similarity">
    <text evidence="4 10">Belongs to the MoeA family.</text>
</comment>
<keyword evidence="10" id="KW-0460">Magnesium</keyword>
<dbReference type="PROSITE" id="PS01079">
    <property type="entry name" value="MOCF_BIOSYNTHESIS_2"/>
    <property type="match status" value="1"/>
</dbReference>
<dbReference type="InterPro" id="IPR036135">
    <property type="entry name" value="MoeA_linker/N_sf"/>
</dbReference>
<dbReference type="GO" id="GO:0061599">
    <property type="term" value="F:molybdopterin molybdotransferase activity"/>
    <property type="evidence" value="ECO:0007669"/>
    <property type="project" value="UniProtKB-UniRule"/>
</dbReference>
<protein>
    <recommendedName>
        <fullName evidence="6 10">Molybdopterin molybdenumtransferase</fullName>
        <ecNumber evidence="5 10">2.10.1.1</ecNumber>
    </recommendedName>
</protein>
<dbReference type="RefSeq" id="WP_038266123.1">
    <property type="nucleotide sequence ID" value="NZ_FSRH01000005.1"/>
</dbReference>
<proteinExistence type="inferred from homology"/>
<dbReference type="PANTHER" id="PTHR10192">
    <property type="entry name" value="MOLYBDOPTERIN BIOSYNTHESIS PROTEIN"/>
    <property type="match status" value="1"/>
</dbReference>
<gene>
    <name evidence="12" type="ORF">CLIT_13c01920</name>
</gene>
<dbReference type="InterPro" id="IPR036688">
    <property type="entry name" value="MoeA_C_domain_IV_sf"/>
</dbReference>
<dbReference type="InterPro" id="IPR005111">
    <property type="entry name" value="MoeA_C_domain_IV"/>
</dbReference>
<evidence type="ECO:0000256" key="8">
    <source>
        <dbReference type="ARBA" id="ARBA00023150"/>
    </source>
</evidence>
<reference evidence="12 13" key="1">
    <citation type="submission" date="2014-03" db="EMBL/GenBank/DDBJ databases">
        <title>Genome sequence of Clostridium litorale W6, DSM 5388.</title>
        <authorList>
            <person name="Poehlein A."/>
            <person name="Jagirdar A."/>
            <person name="Khonsari B."/>
            <person name="Chibani C.M."/>
            <person name="Gutierrez Gutierrez D.A."/>
            <person name="Davydova E."/>
            <person name="Alghaithi H.S."/>
            <person name="Nair K.P."/>
            <person name="Dhamotharan K."/>
            <person name="Chandran L."/>
            <person name="G W."/>
            <person name="Daniel R."/>
        </authorList>
    </citation>
    <scope>NUCLEOTIDE SEQUENCE [LARGE SCALE GENOMIC DNA]</scope>
    <source>
        <strain evidence="12 13">W6</strain>
    </source>
</reference>
<dbReference type="AlphaFoldDB" id="A0A069RF86"/>
<comment type="pathway">
    <text evidence="3 10">Cofactor biosynthesis; molybdopterin biosynthesis.</text>
</comment>
<evidence type="ECO:0000256" key="9">
    <source>
        <dbReference type="ARBA" id="ARBA00047317"/>
    </source>
</evidence>
<dbReference type="GO" id="GO:0046872">
    <property type="term" value="F:metal ion binding"/>
    <property type="evidence" value="ECO:0007669"/>
    <property type="project" value="UniProtKB-UniRule"/>
</dbReference>
<evidence type="ECO:0000313" key="13">
    <source>
        <dbReference type="Proteomes" id="UP000027946"/>
    </source>
</evidence>
<evidence type="ECO:0000256" key="7">
    <source>
        <dbReference type="ARBA" id="ARBA00022505"/>
    </source>
</evidence>
<keyword evidence="10" id="KW-0479">Metal-binding</keyword>
<dbReference type="Pfam" id="PF03454">
    <property type="entry name" value="MoeA_C"/>
    <property type="match status" value="1"/>
</dbReference>
<dbReference type="SMART" id="SM00852">
    <property type="entry name" value="MoCF_biosynth"/>
    <property type="match status" value="1"/>
</dbReference>